<accession>L8WZW7</accession>
<dbReference type="STRING" id="983506.L8WZW7"/>
<dbReference type="GO" id="GO:0005524">
    <property type="term" value="F:ATP binding"/>
    <property type="evidence" value="ECO:0007669"/>
    <property type="project" value="UniProtKB-KW"/>
</dbReference>
<dbReference type="GO" id="GO:0003676">
    <property type="term" value="F:nucleic acid binding"/>
    <property type="evidence" value="ECO:0007669"/>
    <property type="project" value="InterPro"/>
</dbReference>
<evidence type="ECO:0000313" key="12">
    <source>
        <dbReference type="EMBL" id="ELU42367.1"/>
    </source>
</evidence>
<keyword evidence="3" id="KW-0698">rRNA processing</keyword>
<dbReference type="SMART" id="SM01142">
    <property type="entry name" value="DSHCT"/>
    <property type="match status" value="1"/>
</dbReference>
<dbReference type="PROSITE" id="PS51192">
    <property type="entry name" value="HELICASE_ATP_BIND_1"/>
    <property type="match status" value="1"/>
</dbReference>
<dbReference type="FunFam" id="3.40.50.300:FF:000083">
    <property type="entry name" value="ATP-dependent RNA helicase DOB1"/>
    <property type="match status" value="1"/>
</dbReference>
<evidence type="ECO:0000256" key="9">
    <source>
        <dbReference type="SAM" id="MobiDB-lite"/>
    </source>
</evidence>
<dbReference type="InterPro" id="IPR009836">
    <property type="entry name" value="GRDP-like"/>
</dbReference>
<dbReference type="PANTHER" id="PTHR12131:SF7">
    <property type="entry name" value="EXOSOME RNA HELICASE MTR4"/>
    <property type="match status" value="1"/>
</dbReference>
<reference evidence="12 13" key="1">
    <citation type="journal article" date="2013" name="Nat. Commun.">
        <title>The evolution and pathogenic mechanisms of the rice sheath blight pathogen.</title>
        <authorList>
            <person name="Zheng A."/>
            <person name="Lin R."/>
            <person name="Xu L."/>
            <person name="Qin P."/>
            <person name="Tang C."/>
            <person name="Ai P."/>
            <person name="Zhang D."/>
            <person name="Liu Y."/>
            <person name="Sun Z."/>
            <person name="Feng H."/>
            <person name="Wang Y."/>
            <person name="Chen Y."/>
            <person name="Liang X."/>
            <person name="Fu R."/>
            <person name="Li Q."/>
            <person name="Zhang J."/>
            <person name="Yu X."/>
            <person name="Xie Z."/>
            <person name="Ding L."/>
            <person name="Guan P."/>
            <person name="Tang J."/>
            <person name="Liang Y."/>
            <person name="Wang S."/>
            <person name="Deng Q."/>
            <person name="Li S."/>
            <person name="Zhu J."/>
            <person name="Wang L."/>
            <person name="Liu H."/>
            <person name="Li P."/>
        </authorList>
    </citation>
    <scope>NUCLEOTIDE SEQUENCE [LARGE SCALE GENOMIC DNA]</scope>
    <source>
        <strain evidence="13">AG-1 IA</strain>
    </source>
</reference>
<feature type="compositionally biased region" description="Basic residues" evidence="9">
    <location>
        <begin position="362"/>
        <end position="372"/>
    </location>
</feature>
<comment type="subcellular location">
    <subcellularLocation>
        <location evidence="1">Nucleus</location>
    </subcellularLocation>
</comment>
<dbReference type="Proteomes" id="UP000011668">
    <property type="component" value="Unassembled WGS sequence"/>
</dbReference>
<dbReference type="HOGENOM" id="CLU_235409_0_0_1"/>
<dbReference type="Pfam" id="PF13234">
    <property type="entry name" value="MTR4_beta-barrel"/>
    <property type="match status" value="1"/>
</dbReference>
<evidence type="ECO:0000259" key="11">
    <source>
        <dbReference type="PROSITE" id="PS51194"/>
    </source>
</evidence>
<gene>
    <name evidence="12" type="ORF">AG1IA_03602</name>
</gene>
<evidence type="ECO:0000256" key="4">
    <source>
        <dbReference type="ARBA" id="ARBA00022741"/>
    </source>
</evidence>
<organism evidence="12 13">
    <name type="scientific">Thanatephorus cucumeris (strain AG1-IA)</name>
    <name type="common">Rice sheath blight fungus</name>
    <name type="synonym">Rhizoctonia solani</name>
    <dbReference type="NCBI Taxonomy" id="983506"/>
    <lineage>
        <taxon>Eukaryota</taxon>
        <taxon>Fungi</taxon>
        <taxon>Dikarya</taxon>
        <taxon>Basidiomycota</taxon>
        <taxon>Agaricomycotina</taxon>
        <taxon>Agaricomycetes</taxon>
        <taxon>Cantharellales</taxon>
        <taxon>Ceratobasidiaceae</taxon>
        <taxon>Rhizoctonia</taxon>
        <taxon>Rhizoctonia solani AG-1</taxon>
    </lineage>
</organism>
<sequence>MDDLFSHITGDNEPAMDKGLSESKPKRKKRKAGVGEAAPSTEVGGETKPTLQDEEASPAEPAVKKQKIDAPESVEVDAVEVQAEREVAVSHGLTGQETSEQGGSLKLTHQVRHQVAVPPGYPYIPIKEHVPPEKPARVYPFTLDPFQQLSVYAIDRNESVLVSAHTSAGKTVVAEYAIAKCLRDKQRVIYTSPIKYREMLAEFGDVGLMTGDVTINPTASCLVMTTEILRSMLYRGSEIMREVAWVIFDEIHYMRDAERGVVWEETIILLPHTVRYVFLSATIPNAMEFAHWISKIHEQPCHVVYTNFRPTPLQHYLFPAGGDGIYLVVNEKSEFREDNFQKAMGKLASMQGEDPADPLGGRNKRGKTKKGGGTKGPSDIYKIVKMIIAKNFNPVIVFAFSKRECEALALQMSKLECNSEEEQEMVQNVYTNAIAALSEEDRKLPQIEHLLPLLKRGIGIHHGGLLPILKEVIEILFQEGLIKVLFATETFSIGLNMPAKTVVFTDVEKFDGRGVRPLSSGEYIQMSGRAGRRGLDDRGVVIMMVNAKLEPATAKGMVKGEADRLDSAFHLGYNMVLNLMRVEGVSPEYMLERCFYQYQNGTKVPALESRELITGRLEEKKAELVVPEEESISEYYEIRNQLGELGKDFRTVITHPTYALPFLQPGRLVTVKHGDQDFGWGVVVNFTQRANNKSAITAFESLPPQEKYVVDVLLNCAKGSTTTGNTKSTEATSSGAFKPCPAGQEGEPLVCPVLLSTIASISHIRVHMSKDLRPVSARETLWKVVTEVKRRFPKGIALLDPINNMNIKDVKFKELVERIATLERQLEGHALHSDPRLPTLYDAYAQKQDLSAQIRVLKKTLGAAQDVMQMDELKCRKRVLRRLGFASTDDVVEIKGRVACEISTGDELLLTEMVFNGVFNSLLPEQCAALLSCFVFTEKSEQATKLKEELAGPLRTLQEIARRIAKVAKESKMPVDEEEYVQSFKVELMDAVLQWCRGAKFADICKMTDQFEGSLIRVFRRLQELIRQMTQAAHAIGNTELEAKFTKASEMLERQNSVIFCSSLLDVTADPGYQPLVAQLEERETVMSNLKSQGQWFEPVPRESFWLIQHPHYDTMNHPRPWYGRTKNNDPTFLLCPVQSDPSSYISIFQSLGHPHGIAVLPYPQCSVKDPTYSDFERPTHVLTHLTAALTITRLETLMTNSAPPPAYTPSSDLRDEAPPAFESSSSTPQAFIDSKPPLEPQSSNEVSISATQACASGGQNPEPRPPPALVINGKTTQPFDLVTVYEVKTHLVFLGAFARLKSEIKSQKGVDVRGSTDELWAIYLARAVDRFAAWLSKGLPVDLDASNPRLLSEDELPPLDVLMAWHAYLLNPRIIDVDTLAALHPSLERQNRFESLTGQPWCCPSNTTIANTMFVPCPRCEKSTLNEVCWITNEKTGFAEHGFKARCHICMGVFNREDMMVRGLCDDIIKVRIGLTHQSSNPEQKPYISGTLLDWRTGKPNPEQAMRSNDILLKAFFTPASMKFTRGDWLAGSINYSIKHKCDQQYAQTTTSSGSRVTQLCGAIYAMFIQILRQGGFIDKMLGLGWTKPQAFDHDCTVIHRCIARYHAWLDVMSQLSRKMLVPTLDLAWHTHQLKQQSYRIWTLEVLGQFIDHDDKVEENKLSEAYEQTAKYWEQRWGVPYHVCGCSRPPTHKPFNPGESISRIFRGKGKAVEFSNSRPQLISTHECDAPTTHPSEHNSMIITGQPLFQSRRNNRALMYAKWDKQMKSYVDKGKVPPDGWEAMNVQRSAGHGRGFMPPMPDPNLTPIIPYGAETCATHDGGVLNGENLTSSPLDGKHSAGVCAAGMGVYPMVPMGGFYIGPMGVCAGASNGGCSGGGGCMGGGTCGGEVEALLDFIDSRCFLRNLVGSNSQRLAIAHF</sequence>
<dbReference type="Gene3D" id="3.40.50.300">
    <property type="entry name" value="P-loop containing nucleotide triphosphate hydrolases"/>
    <property type="match status" value="2"/>
</dbReference>
<dbReference type="PANTHER" id="PTHR12131">
    <property type="entry name" value="ATP-DEPENDENT RNA AND DNA HELICASE"/>
    <property type="match status" value="1"/>
</dbReference>
<dbReference type="Gene3D" id="1.10.3380.30">
    <property type="match status" value="1"/>
</dbReference>
<dbReference type="FunFam" id="2.40.30.300:FF:000001">
    <property type="entry name" value="Mtr4 exosome RNA helicase"/>
    <property type="match status" value="1"/>
</dbReference>
<comment type="caution">
    <text evidence="12">The sequence shown here is derived from an EMBL/GenBank/DDBJ whole genome shotgun (WGS) entry which is preliminary data.</text>
</comment>
<evidence type="ECO:0000313" key="13">
    <source>
        <dbReference type="Proteomes" id="UP000011668"/>
    </source>
</evidence>
<dbReference type="InterPro" id="IPR001650">
    <property type="entry name" value="Helicase_C-like"/>
</dbReference>
<comment type="similarity">
    <text evidence="2">Belongs to the helicase family. SKI2 subfamily.</text>
</comment>
<dbReference type="CDD" id="cd18024">
    <property type="entry name" value="DEXHc_Mtr4-like"/>
    <property type="match status" value="1"/>
</dbReference>
<dbReference type="Pfam" id="PF08148">
    <property type="entry name" value="DSHCT"/>
    <property type="match status" value="1"/>
</dbReference>
<dbReference type="EMBL" id="AFRT01000847">
    <property type="protein sequence ID" value="ELU42367.1"/>
    <property type="molecule type" value="Genomic_DNA"/>
</dbReference>
<dbReference type="Gene3D" id="2.40.30.300">
    <property type="match status" value="1"/>
</dbReference>
<name>L8WZW7_THACA</name>
<feature type="region of interest" description="Disordered" evidence="9">
    <location>
        <begin position="1"/>
        <end position="71"/>
    </location>
</feature>
<dbReference type="Pfam" id="PF21408">
    <property type="entry name" value="MTR4-like_stalk"/>
    <property type="match status" value="1"/>
</dbReference>
<dbReference type="SMART" id="SM00490">
    <property type="entry name" value="HELICc"/>
    <property type="match status" value="1"/>
</dbReference>
<keyword evidence="5" id="KW-0378">Hydrolase</keyword>
<dbReference type="InterPro" id="IPR050699">
    <property type="entry name" value="RNA-DNA_Helicase"/>
</dbReference>
<dbReference type="InterPro" id="IPR025696">
    <property type="entry name" value="Beta-barrel_MTR4"/>
</dbReference>
<feature type="domain" description="Helicase ATP-binding" evidence="10">
    <location>
        <begin position="151"/>
        <end position="301"/>
    </location>
</feature>
<dbReference type="Pfam" id="PF00270">
    <property type="entry name" value="DEAD"/>
    <property type="match status" value="1"/>
</dbReference>
<dbReference type="InterPro" id="IPR048392">
    <property type="entry name" value="MTR4-like_stalk"/>
</dbReference>
<dbReference type="SUPFAM" id="SSF52540">
    <property type="entry name" value="P-loop containing nucleoside triphosphate hydrolases"/>
    <property type="match status" value="1"/>
</dbReference>
<dbReference type="GO" id="GO:0031499">
    <property type="term" value="C:TRAMP complex"/>
    <property type="evidence" value="ECO:0007669"/>
    <property type="project" value="UniProtKB-ARBA"/>
</dbReference>
<proteinExistence type="inferred from homology"/>
<evidence type="ECO:0000259" key="10">
    <source>
        <dbReference type="PROSITE" id="PS51192"/>
    </source>
</evidence>
<evidence type="ECO:0000256" key="3">
    <source>
        <dbReference type="ARBA" id="ARBA00022552"/>
    </source>
</evidence>
<keyword evidence="6 12" id="KW-0347">Helicase</keyword>
<dbReference type="CDD" id="cd18795">
    <property type="entry name" value="SF2_C_Ski2"/>
    <property type="match status" value="1"/>
</dbReference>
<dbReference type="CDD" id="cd13154">
    <property type="entry name" value="KOW_Mtr4"/>
    <property type="match status" value="1"/>
</dbReference>
<feature type="region of interest" description="Disordered" evidence="9">
    <location>
        <begin position="1201"/>
        <end position="1248"/>
    </location>
</feature>
<dbReference type="SMART" id="SM00487">
    <property type="entry name" value="DEXDc"/>
    <property type="match status" value="1"/>
</dbReference>
<keyword evidence="4" id="KW-0547">Nucleotide-binding</keyword>
<feature type="region of interest" description="Disordered" evidence="9">
    <location>
        <begin position="350"/>
        <end position="375"/>
    </location>
</feature>
<keyword evidence="7" id="KW-0067">ATP-binding</keyword>
<dbReference type="FunFam" id="3.40.50.300:FF:000141">
    <property type="entry name" value="ATP-dependent RNA helicase DOB1"/>
    <property type="match status" value="1"/>
</dbReference>
<dbReference type="InterPro" id="IPR027417">
    <property type="entry name" value="P-loop_NTPase"/>
</dbReference>
<dbReference type="Pfam" id="PF07173">
    <property type="entry name" value="GRDP-like"/>
    <property type="match status" value="1"/>
</dbReference>
<dbReference type="InterPro" id="IPR014001">
    <property type="entry name" value="Helicase_ATP-bd"/>
</dbReference>
<evidence type="ECO:0000256" key="1">
    <source>
        <dbReference type="ARBA" id="ARBA00004123"/>
    </source>
</evidence>
<evidence type="ECO:0000256" key="2">
    <source>
        <dbReference type="ARBA" id="ARBA00010140"/>
    </source>
</evidence>
<evidence type="ECO:0000256" key="7">
    <source>
        <dbReference type="ARBA" id="ARBA00022840"/>
    </source>
</evidence>
<evidence type="ECO:0000256" key="5">
    <source>
        <dbReference type="ARBA" id="ARBA00022801"/>
    </source>
</evidence>
<evidence type="ECO:0000256" key="6">
    <source>
        <dbReference type="ARBA" id="ARBA00022806"/>
    </source>
</evidence>
<dbReference type="GO" id="GO:0016787">
    <property type="term" value="F:hydrolase activity"/>
    <property type="evidence" value="ECO:0007669"/>
    <property type="project" value="UniProtKB-KW"/>
</dbReference>
<dbReference type="PROSITE" id="PS51194">
    <property type="entry name" value="HELICASE_CTER"/>
    <property type="match status" value="1"/>
</dbReference>
<dbReference type="InterPro" id="IPR011545">
    <property type="entry name" value="DEAD/DEAH_box_helicase_dom"/>
</dbReference>
<dbReference type="Pfam" id="PF00271">
    <property type="entry name" value="Helicase_C"/>
    <property type="match status" value="1"/>
</dbReference>
<keyword evidence="13" id="KW-1185">Reference proteome</keyword>
<protein>
    <submittedName>
        <fullName evidence="12">ATP-dependent RNA helicase DOB1</fullName>
    </submittedName>
</protein>
<dbReference type="GO" id="GO:0000460">
    <property type="term" value="P:maturation of 5.8S rRNA"/>
    <property type="evidence" value="ECO:0007669"/>
    <property type="project" value="TreeGrafter"/>
</dbReference>
<dbReference type="OrthoDB" id="64767at2759"/>
<dbReference type="FunFam" id="1.10.3380.30:FF:000002">
    <property type="entry name" value="superkiller viralicidic activity 2-like 2"/>
    <property type="match status" value="1"/>
</dbReference>
<evidence type="ECO:0000256" key="8">
    <source>
        <dbReference type="ARBA" id="ARBA00023242"/>
    </source>
</evidence>
<dbReference type="GO" id="GO:0003724">
    <property type="term" value="F:RNA helicase activity"/>
    <property type="evidence" value="ECO:0007669"/>
    <property type="project" value="UniProtKB-ARBA"/>
</dbReference>
<dbReference type="InterPro" id="IPR012961">
    <property type="entry name" value="Ski2/MTR4_C"/>
</dbReference>
<dbReference type="GO" id="GO:0006401">
    <property type="term" value="P:RNA catabolic process"/>
    <property type="evidence" value="ECO:0007669"/>
    <property type="project" value="UniProtKB-ARBA"/>
</dbReference>
<feature type="compositionally biased region" description="Basic and acidic residues" evidence="9">
    <location>
        <begin position="15"/>
        <end position="24"/>
    </location>
</feature>
<keyword evidence="8" id="KW-0539">Nucleus</keyword>
<feature type="domain" description="Helicase C-terminal" evidence="11">
    <location>
        <begin position="382"/>
        <end position="583"/>
    </location>
</feature>